<sequence length="406" mass="47277">MEKSRLIRPTGRLSWMPDPEFSLKFQPKYGDYDNPRRFELGHGHLATAFLHPHQQGFYLTNSVPQLDQVNGGHWRVIEEYISCLTRRVEETFIYTGPLFLPNEKTNLMEFQVLGPKEIFVPTHLFKVVLLKISDKDGWKYWLESYVITNTNLDELFDEKQKTPARPYNDGSYETVQECRRNPYFLKFQGVSPRKHIQDLLNHYRKPFKFIEKYSDIRLFDLLSDEIKEIKDGVLFDMERVVKKKEGKKKVNEYFGKIENFNEKEILEVKKVKENVKAKNNKNKKNKSGNNKGQIKTTKEEDSKGAETKNLEKELTNTSSISANQEEISTNNTKKISNDSVIEKILEKSESADLKSDLTPTPSLTKSESSENFCIIGIRDDPNSMCTIILFARQDIKILLIINNFIQ</sequence>
<name>A0A6V7VAH5_MELEN</name>
<feature type="active site" description="Proton acceptor" evidence="4">
    <location>
        <position position="44"/>
    </location>
</feature>
<comment type="caution">
    <text evidence="8">The sequence shown here is derived from an EMBL/GenBank/DDBJ whole genome shotgun (WGS) entry which is preliminary data.</text>
</comment>
<dbReference type="SUPFAM" id="SSF54060">
    <property type="entry name" value="His-Me finger endonucleases"/>
    <property type="match status" value="1"/>
</dbReference>
<feature type="compositionally biased region" description="Polar residues" evidence="6">
    <location>
        <begin position="315"/>
        <end position="331"/>
    </location>
</feature>
<dbReference type="PANTHER" id="PTHR13966">
    <property type="entry name" value="ENDONUCLEASE RELATED"/>
    <property type="match status" value="1"/>
</dbReference>
<protein>
    <recommendedName>
        <fullName evidence="7">ENPP1-3/EXOG-like endonuclease/phosphodiesterase domain-containing protein</fullName>
    </recommendedName>
</protein>
<dbReference type="InterPro" id="IPR044929">
    <property type="entry name" value="DNA/RNA_non-sp_Endonuclease_sf"/>
</dbReference>
<evidence type="ECO:0000256" key="3">
    <source>
        <dbReference type="ARBA" id="ARBA00022759"/>
    </source>
</evidence>
<dbReference type="GO" id="GO:0004521">
    <property type="term" value="F:RNA endonuclease activity"/>
    <property type="evidence" value="ECO:0007669"/>
    <property type="project" value="TreeGrafter"/>
</dbReference>
<keyword evidence="5" id="KW-0479">Metal-binding</keyword>
<dbReference type="InterPro" id="IPR040255">
    <property type="entry name" value="Non-specific_endonuclease"/>
</dbReference>
<dbReference type="AlphaFoldDB" id="A0A6V7VAH5"/>
<proteinExistence type="inferred from homology"/>
<feature type="binding site" evidence="5">
    <location>
        <position position="70"/>
    </location>
    <ligand>
        <name>Mg(2+)</name>
        <dbReference type="ChEBI" id="CHEBI:18420"/>
        <note>catalytic</note>
    </ligand>
</feature>
<evidence type="ECO:0000256" key="2">
    <source>
        <dbReference type="ARBA" id="ARBA00022722"/>
    </source>
</evidence>
<dbReference type="Pfam" id="PF01223">
    <property type="entry name" value="Endonuclease_NS"/>
    <property type="match status" value="1"/>
</dbReference>
<feature type="compositionally biased region" description="Basic and acidic residues" evidence="6">
    <location>
        <begin position="296"/>
        <end position="314"/>
    </location>
</feature>
<keyword evidence="3" id="KW-0255">Endonuclease</keyword>
<feature type="domain" description="ENPP1-3/EXOG-like endonuclease/phosphodiesterase" evidence="7">
    <location>
        <begin position="3"/>
        <end position="165"/>
    </location>
</feature>
<dbReference type="Gene3D" id="3.40.570.10">
    <property type="entry name" value="Extracellular Endonuclease, subunit A"/>
    <property type="match status" value="1"/>
</dbReference>
<dbReference type="GO" id="GO:0005634">
    <property type="term" value="C:nucleus"/>
    <property type="evidence" value="ECO:0007669"/>
    <property type="project" value="TreeGrafter"/>
</dbReference>
<dbReference type="GO" id="GO:0005743">
    <property type="term" value="C:mitochondrial inner membrane"/>
    <property type="evidence" value="ECO:0007669"/>
    <property type="project" value="TreeGrafter"/>
</dbReference>
<dbReference type="OrthoDB" id="5418055at2759"/>
<evidence type="ECO:0000259" key="7">
    <source>
        <dbReference type="SMART" id="SM00477"/>
    </source>
</evidence>
<evidence type="ECO:0000256" key="6">
    <source>
        <dbReference type="SAM" id="MobiDB-lite"/>
    </source>
</evidence>
<gene>
    <name evidence="8" type="ORF">MENT_LOCUS23454</name>
</gene>
<organism evidence="8 9">
    <name type="scientific">Meloidogyne enterolobii</name>
    <name type="common">Root-knot nematode worm</name>
    <name type="synonym">Meloidogyne mayaguensis</name>
    <dbReference type="NCBI Taxonomy" id="390850"/>
    <lineage>
        <taxon>Eukaryota</taxon>
        <taxon>Metazoa</taxon>
        <taxon>Ecdysozoa</taxon>
        <taxon>Nematoda</taxon>
        <taxon>Chromadorea</taxon>
        <taxon>Rhabditida</taxon>
        <taxon>Tylenchina</taxon>
        <taxon>Tylenchomorpha</taxon>
        <taxon>Tylenchoidea</taxon>
        <taxon>Meloidogynidae</taxon>
        <taxon>Meloidogyninae</taxon>
        <taxon>Meloidogyne</taxon>
    </lineage>
</organism>
<keyword evidence="2" id="KW-0540">Nuclease</keyword>
<feature type="region of interest" description="Disordered" evidence="6">
    <location>
        <begin position="276"/>
        <end position="331"/>
    </location>
</feature>
<evidence type="ECO:0000256" key="4">
    <source>
        <dbReference type="PIRSR" id="PIRSR640255-1"/>
    </source>
</evidence>
<evidence type="ECO:0000313" key="9">
    <source>
        <dbReference type="Proteomes" id="UP000580250"/>
    </source>
</evidence>
<dbReference type="GO" id="GO:0046872">
    <property type="term" value="F:metal ion binding"/>
    <property type="evidence" value="ECO:0007669"/>
    <property type="project" value="UniProtKB-KW"/>
</dbReference>
<dbReference type="Proteomes" id="UP000580250">
    <property type="component" value="Unassembled WGS sequence"/>
</dbReference>
<evidence type="ECO:0000313" key="8">
    <source>
        <dbReference type="EMBL" id="CAD2171927.1"/>
    </source>
</evidence>
<dbReference type="GO" id="GO:0003676">
    <property type="term" value="F:nucleic acid binding"/>
    <property type="evidence" value="ECO:0007669"/>
    <property type="project" value="InterPro"/>
</dbReference>
<evidence type="ECO:0000256" key="5">
    <source>
        <dbReference type="PIRSR" id="PIRSR640255-2"/>
    </source>
</evidence>
<dbReference type="InterPro" id="IPR001604">
    <property type="entry name" value="Endo_G_ENPP1-like_dom"/>
</dbReference>
<dbReference type="InterPro" id="IPR020821">
    <property type="entry name" value="ENPP1-3/EXOG-like_nuc-like"/>
</dbReference>
<comment type="similarity">
    <text evidence="1">Belongs to the DNA/RNA non-specific endonuclease family.</text>
</comment>
<accession>A0A6V7VAH5</accession>
<dbReference type="SMART" id="SM00477">
    <property type="entry name" value="NUC"/>
    <property type="match status" value="1"/>
</dbReference>
<dbReference type="PANTHER" id="PTHR13966:SF5">
    <property type="entry name" value="ENDONUCLEASE G, MITOCHONDRIAL"/>
    <property type="match status" value="1"/>
</dbReference>
<dbReference type="GO" id="GO:0000014">
    <property type="term" value="F:single-stranded DNA endodeoxyribonuclease activity"/>
    <property type="evidence" value="ECO:0007669"/>
    <property type="project" value="TreeGrafter"/>
</dbReference>
<dbReference type="EMBL" id="CAJEWN010000192">
    <property type="protein sequence ID" value="CAD2171927.1"/>
    <property type="molecule type" value="Genomic_DNA"/>
</dbReference>
<reference evidence="8 9" key="1">
    <citation type="submission" date="2020-08" db="EMBL/GenBank/DDBJ databases">
        <authorList>
            <person name="Koutsovoulos G."/>
            <person name="Danchin GJ E."/>
        </authorList>
    </citation>
    <scope>NUCLEOTIDE SEQUENCE [LARGE SCALE GENOMIC DNA]</scope>
</reference>
<evidence type="ECO:0000256" key="1">
    <source>
        <dbReference type="ARBA" id="ARBA00010052"/>
    </source>
</evidence>
<keyword evidence="3" id="KW-0378">Hydrolase</keyword>
<dbReference type="InterPro" id="IPR044925">
    <property type="entry name" value="His-Me_finger_sf"/>
</dbReference>
<dbReference type="GO" id="GO:0006309">
    <property type="term" value="P:apoptotic DNA fragmentation"/>
    <property type="evidence" value="ECO:0007669"/>
    <property type="project" value="TreeGrafter"/>
</dbReference>